<evidence type="ECO:0000313" key="2">
    <source>
        <dbReference type="Proteomes" id="UP001433508"/>
    </source>
</evidence>
<evidence type="ECO:0000313" key="1">
    <source>
        <dbReference type="EMBL" id="KAK9238552.1"/>
    </source>
</evidence>
<name>A0ACC3T6T6_LIPKO</name>
<dbReference type="Proteomes" id="UP001433508">
    <property type="component" value="Unassembled WGS sequence"/>
</dbReference>
<accession>A0ACC3T6T6</accession>
<gene>
    <name evidence="1" type="ORF">V1525DRAFT_358186</name>
</gene>
<keyword evidence="1" id="KW-0378">Hydrolase</keyword>
<proteinExistence type="predicted"/>
<organism evidence="1 2">
    <name type="scientific">Lipomyces kononenkoae</name>
    <name type="common">Yeast</name>
    <dbReference type="NCBI Taxonomy" id="34357"/>
    <lineage>
        <taxon>Eukaryota</taxon>
        <taxon>Fungi</taxon>
        <taxon>Dikarya</taxon>
        <taxon>Ascomycota</taxon>
        <taxon>Saccharomycotina</taxon>
        <taxon>Lipomycetes</taxon>
        <taxon>Lipomycetales</taxon>
        <taxon>Lipomycetaceae</taxon>
        <taxon>Lipomyces</taxon>
    </lineage>
</organism>
<dbReference type="EMBL" id="MU971355">
    <property type="protein sequence ID" value="KAK9238552.1"/>
    <property type="molecule type" value="Genomic_DNA"/>
</dbReference>
<reference evidence="2" key="1">
    <citation type="journal article" date="2024" name="Front. Bioeng. Biotechnol.">
        <title>Genome-scale model development and genomic sequencing of the oleaginous clade Lipomyces.</title>
        <authorList>
            <person name="Czajka J.J."/>
            <person name="Han Y."/>
            <person name="Kim J."/>
            <person name="Mondo S.J."/>
            <person name="Hofstad B.A."/>
            <person name="Robles A."/>
            <person name="Haridas S."/>
            <person name="Riley R."/>
            <person name="LaButti K."/>
            <person name="Pangilinan J."/>
            <person name="Andreopoulos W."/>
            <person name="Lipzen A."/>
            <person name="Yan J."/>
            <person name="Wang M."/>
            <person name="Ng V."/>
            <person name="Grigoriev I.V."/>
            <person name="Spatafora J.W."/>
            <person name="Magnuson J.K."/>
            <person name="Baker S.E."/>
            <person name="Pomraning K.R."/>
        </authorList>
    </citation>
    <scope>NUCLEOTIDE SEQUENCE [LARGE SCALE GENOMIC DNA]</scope>
    <source>
        <strain evidence="2">CBS 7786</strain>
    </source>
</reference>
<sequence length="659" mass="71155">MSNWDSQAATESSWDTPASAASSWDTPASTGSSWEAAPTTKSAAPATATRSAPNGPSPPPAAPTADSRAVPSSSGGDSWGAPPSSVGDSRGAPASSGGDSWGAPPASSGGDSWGAPASSVGDSWGAPAVAQQDSRGPPAASKPTSASWEEKPKAAGGWDARPAPAKATEGWGNAPTKSNGDWEQPASAKSNGDWEQPTAAKSNDDWEQPTSRPAMTNDNEINPPEAKPRQTSVTNAIPLIDNEYEVAVKLADLQADPNSPLYSIKTFEELGLKEELLKGLYAMKFQKPSKIQERALPLLLNDPPKNMIGQSQSGTGKTAAFVLTMLSRVDETMPETQALCLSPSRELARQIMSVVRQMGQFTGASTAFAIPGERGERGRTITANIVVGTPGTVLDLISRRQLKTDKLKVFVLDEADNMIEGQGHGDQCIRIRNTLPDHTQLVLFSATFPDEVSEYAKSIIPGANEIRLKTEELNVAAIKQLFMDCDSEEHKYEVLVGLYHLLTVGSSIIFVRTRATADEIQRRMTEDGHKVSVLHGAFEGFERDRIIDDFRAGRSKVLITTNVLARGIDVASISMVINYDIPTNEFGEPDPQTYLHRIGRTGRFGRVGVSISFIHNERTWRQLDEIQRYFNIEMTRVPTDDWDEVEEILKQTLKGVKLT</sequence>
<protein>
    <submittedName>
        <fullName evidence="1">P-loop containing nucleoside triphosphate hydrolase protein</fullName>
    </submittedName>
</protein>
<comment type="caution">
    <text evidence="1">The sequence shown here is derived from an EMBL/GenBank/DDBJ whole genome shotgun (WGS) entry which is preliminary data.</text>
</comment>
<keyword evidence="2" id="KW-1185">Reference proteome</keyword>